<sequence>MPPISNHHAEGDEDYTAQTSEPFDYDRNPSWRIFRIMAEFVDGFNFITQFKKTVTFFGSARFDEKDEHYRAAQKLAHLLVGEGYAIVTGGGPGIMEAANRGAIEGKGQSVGLNIQLPFEQRINPYVRRSMAFNFFFVRKVMLAFSARAFVFFPGGYGTLDEAFEMLTLRQTHKINPRIPIILVGRDFWGPLEIWLRENAVKKHRTIDADEFELLSVVETPEEALQVIKNAPNNSGASGKPKGP</sequence>
<dbReference type="PANTHER" id="PTHR43393:SF3">
    <property type="entry name" value="LYSINE DECARBOXYLASE-LIKE PROTEIN"/>
    <property type="match status" value="1"/>
</dbReference>
<dbReference type="GO" id="GO:0005829">
    <property type="term" value="C:cytosol"/>
    <property type="evidence" value="ECO:0007669"/>
    <property type="project" value="TreeGrafter"/>
</dbReference>
<dbReference type="InterPro" id="IPR005269">
    <property type="entry name" value="LOG"/>
</dbReference>
<comment type="caution">
    <text evidence="3">The sequence shown here is derived from an EMBL/GenBank/DDBJ whole genome shotgun (WGS) entry which is preliminary data.</text>
</comment>
<dbReference type="EC" id="3.2.2.n1" evidence="1"/>
<dbReference type="InterPro" id="IPR052341">
    <property type="entry name" value="LOG_family_nucleotidases"/>
</dbReference>
<dbReference type="Pfam" id="PF03641">
    <property type="entry name" value="Lysine_decarbox"/>
    <property type="match status" value="1"/>
</dbReference>
<dbReference type="AlphaFoldDB" id="A0A1F5NA85"/>
<feature type="region of interest" description="Disordered" evidence="2">
    <location>
        <begin position="1"/>
        <end position="23"/>
    </location>
</feature>
<dbReference type="EMBL" id="MFEG01000061">
    <property type="protein sequence ID" value="OGE74545.1"/>
    <property type="molecule type" value="Genomic_DNA"/>
</dbReference>
<protein>
    <recommendedName>
        <fullName evidence="1">Cytokinin riboside 5'-monophosphate phosphoribohydrolase</fullName>
        <ecNumber evidence="1">3.2.2.n1</ecNumber>
    </recommendedName>
</protein>
<dbReference type="Gene3D" id="3.40.50.450">
    <property type="match status" value="1"/>
</dbReference>
<evidence type="ECO:0000313" key="4">
    <source>
        <dbReference type="Proteomes" id="UP000176547"/>
    </source>
</evidence>
<comment type="similarity">
    <text evidence="1">Belongs to the LOG family.</text>
</comment>
<dbReference type="GO" id="GO:0009691">
    <property type="term" value="P:cytokinin biosynthetic process"/>
    <property type="evidence" value="ECO:0007669"/>
    <property type="project" value="UniProtKB-UniRule"/>
</dbReference>
<organism evidence="3 4">
    <name type="scientific">Candidatus Doudnabacteria bacterium RIFCSPHIGHO2_01_52_17</name>
    <dbReference type="NCBI Taxonomy" id="1817820"/>
    <lineage>
        <taxon>Bacteria</taxon>
        <taxon>Candidatus Doudnaibacteriota</taxon>
    </lineage>
</organism>
<accession>A0A1F5NA85</accession>
<evidence type="ECO:0000256" key="2">
    <source>
        <dbReference type="SAM" id="MobiDB-lite"/>
    </source>
</evidence>
<keyword evidence="1" id="KW-0203">Cytokinin biosynthesis</keyword>
<reference evidence="3 4" key="1">
    <citation type="journal article" date="2016" name="Nat. Commun.">
        <title>Thousands of microbial genomes shed light on interconnected biogeochemical processes in an aquifer system.</title>
        <authorList>
            <person name="Anantharaman K."/>
            <person name="Brown C.T."/>
            <person name="Hug L.A."/>
            <person name="Sharon I."/>
            <person name="Castelle C.J."/>
            <person name="Probst A.J."/>
            <person name="Thomas B.C."/>
            <person name="Singh A."/>
            <person name="Wilkins M.J."/>
            <person name="Karaoz U."/>
            <person name="Brodie E.L."/>
            <person name="Williams K.H."/>
            <person name="Hubbard S.S."/>
            <person name="Banfield J.F."/>
        </authorList>
    </citation>
    <scope>NUCLEOTIDE SEQUENCE [LARGE SCALE GENOMIC DNA]</scope>
</reference>
<dbReference type="InterPro" id="IPR031100">
    <property type="entry name" value="LOG_fam"/>
</dbReference>
<name>A0A1F5NA85_9BACT</name>
<dbReference type="Proteomes" id="UP000176547">
    <property type="component" value="Unassembled WGS sequence"/>
</dbReference>
<dbReference type="SUPFAM" id="SSF102405">
    <property type="entry name" value="MCP/YpsA-like"/>
    <property type="match status" value="1"/>
</dbReference>
<keyword evidence="1" id="KW-0378">Hydrolase</keyword>
<evidence type="ECO:0000313" key="3">
    <source>
        <dbReference type="EMBL" id="OGE74545.1"/>
    </source>
</evidence>
<proteinExistence type="inferred from homology"/>
<dbReference type="NCBIfam" id="TIGR00730">
    <property type="entry name" value="Rossman fold protein, TIGR00730 family"/>
    <property type="match status" value="1"/>
</dbReference>
<dbReference type="PANTHER" id="PTHR43393">
    <property type="entry name" value="CYTOKININ RIBOSIDE 5'-MONOPHOSPHATE PHOSPHORIBOHYDROLASE"/>
    <property type="match status" value="1"/>
</dbReference>
<evidence type="ECO:0000256" key="1">
    <source>
        <dbReference type="RuleBase" id="RU363015"/>
    </source>
</evidence>
<dbReference type="GO" id="GO:0016787">
    <property type="term" value="F:hydrolase activity"/>
    <property type="evidence" value="ECO:0007669"/>
    <property type="project" value="UniProtKB-KW"/>
</dbReference>
<gene>
    <name evidence="3" type="ORF">A3K06_02225</name>
</gene>